<protein>
    <submittedName>
        <fullName evidence="1">Uncharacterized protein</fullName>
    </submittedName>
</protein>
<dbReference type="EMBL" id="BK032818">
    <property type="protein sequence ID" value="DAF61977.1"/>
    <property type="molecule type" value="Genomic_DNA"/>
</dbReference>
<accession>A0A8S5TFD2</accession>
<organism evidence="1">
    <name type="scientific">Siphoviridae sp. ctP0x5</name>
    <dbReference type="NCBI Taxonomy" id="2827863"/>
    <lineage>
        <taxon>Viruses</taxon>
        <taxon>Duplodnaviria</taxon>
        <taxon>Heunggongvirae</taxon>
        <taxon>Uroviricota</taxon>
        <taxon>Caudoviricetes</taxon>
    </lineage>
</organism>
<proteinExistence type="predicted"/>
<name>A0A8S5TFD2_9CAUD</name>
<evidence type="ECO:0000313" key="1">
    <source>
        <dbReference type="EMBL" id="DAF61977.1"/>
    </source>
</evidence>
<reference evidence="1" key="1">
    <citation type="journal article" date="2021" name="Proc. Natl. Acad. Sci. U.S.A.">
        <title>A Catalog of Tens of Thousands of Viruses from Human Metagenomes Reveals Hidden Associations with Chronic Diseases.</title>
        <authorList>
            <person name="Tisza M.J."/>
            <person name="Buck C.B."/>
        </authorList>
    </citation>
    <scope>NUCLEOTIDE SEQUENCE</scope>
    <source>
        <strain evidence="1">CtP0x5</strain>
    </source>
</reference>
<sequence length="112" mass="12805">MKIIIEAEISDTEVKKLEEMGYDVNYPFSTNVTLDYGDKIIYGNGKITIPDMREKIREYINELGTEIDILESDLEKQMTDNVEACEVTATESRLNAIIEVKNDLLGRLEEVI</sequence>